<dbReference type="Gene3D" id="1.10.1760.20">
    <property type="match status" value="1"/>
</dbReference>
<dbReference type="Proteomes" id="UP000321400">
    <property type="component" value="Unassembled WGS sequence"/>
</dbReference>
<evidence type="ECO:0000256" key="6">
    <source>
        <dbReference type="ARBA" id="ARBA00022989"/>
    </source>
</evidence>
<protein>
    <recommendedName>
        <fullName evidence="8">Biotin transporter</fullName>
    </recommendedName>
</protein>
<evidence type="ECO:0000256" key="8">
    <source>
        <dbReference type="PIRNR" id="PIRNR016661"/>
    </source>
</evidence>
<dbReference type="GO" id="GO:0005886">
    <property type="term" value="C:plasma membrane"/>
    <property type="evidence" value="ECO:0007669"/>
    <property type="project" value="UniProtKB-SubCell"/>
</dbReference>
<organism evidence="10 11">
    <name type="scientific">Halolactibacillus alkaliphilus</name>
    <dbReference type="NCBI Taxonomy" id="442899"/>
    <lineage>
        <taxon>Bacteria</taxon>
        <taxon>Bacillati</taxon>
        <taxon>Bacillota</taxon>
        <taxon>Bacilli</taxon>
        <taxon>Bacillales</taxon>
        <taxon>Bacillaceae</taxon>
        <taxon>Halolactibacillus</taxon>
    </lineage>
</organism>
<dbReference type="EMBL" id="BJYE01000007">
    <property type="protein sequence ID" value="GEN56374.1"/>
    <property type="molecule type" value="Genomic_DNA"/>
</dbReference>
<feature type="transmembrane region" description="Helical" evidence="9">
    <location>
        <begin position="119"/>
        <end position="141"/>
    </location>
</feature>
<comment type="caution">
    <text evidence="10">The sequence shown here is derived from an EMBL/GenBank/DDBJ whole genome shotgun (WGS) entry which is preliminary data.</text>
</comment>
<dbReference type="RefSeq" id="WP_089802516.1">
    <property type="nucleotide sequence ID" value="NZ_BJYE01000007.1"/>
</dbReference>
<comment type="similarity">
    <text evidence="2 8">Belongs to the BioY family.</text>
</comment>
<dbReference type="OrthoDB" id="9803495at2"/>
<dbReference type="PIRSF" id="PIRSF016661">
    <property type="entry name" value="BioY"/>
    <property type="match status" value="1"/>
</dbReference>
<dbReference type="AlphaFoldDB" id="A0A511X099"/>
<evidence type="ECO:0000313" key="11">
    <source>
        <dbReference type="Proteomes" id="UP000321400"/>
    </source>
</evidence>
<name>A0A511X099_9BACI</name>
<gene>
    <name evidence="10" type="ORF">HAL01_08380</name>
</gene>
<reference evidence="10 11" key="1">
    <citation type="submission" date="2019-07" db="EMBL/GenBank/DDBJ databases">
        <title>Whole genome shotgun sequence of Halolactibacillus alkaliphilus NBRC 103919.</title>
        <authorList>
            <person name="Hosoyama A."/>
            <person name="Uohara A."/>
            <person name="Ohji S."/>
            <person name="Ichikawa N."/>
        </authorList>
    </citation>
    <scope>NUCLEOTIDE SEQUENCE [LARGE SCALE GENOMIC DNA]</scope>
    <source>
        <strain evidence="10 11">NBRC 103919</strain>
    </source>
</reference>
<accession>A0A511X099</accession>
<feature type="transmembrane region" description="Helical" evidence="9">
    <location>
        <begin position="82"/>
        <end position="107"/>
    </location>
</feature>
<evidence type="ECO:0000256" key="1">
    <source>
        <dbReference type="ARBA" id="ARBA00004651"/>
    </source>
</evidence>
<evidence type="ECO:0000313" key="10">
    <source>
        <dbReference type="EMBL" id="GEN56374.1"/>
    </source>
</evidence>
<evidence type="ECO:0000256" key="3">
    <source>
        <dbReference type="ARBA" id="ARBA00022448"/>
    </source>
</evidence>
<evidence type="ECO:0000256" key="2">
    <source>
        <dbReference type="ARBA" id="ARBA00010692"/>
    </source>
</evidence>
<dbReference type="Pfam" id="PF02632">
    <property type="entry name" value="BioY"/>
    <property type="match status" value="1"/>
</dbReference>
<comment type="subcellular location">
    <subcellularLocation>
        <location evidence="1 8">Cell membrane</location>
        <topology evidence="1 8">Multi-pass membrane protein</topology>
    </subcellularLocation>
</comment>
<dbReference type="PANTHER" id="PTHR34295:SF4">
    <property type="entry name" value="BIOTIN TRANSPORTER BIOY-RELATED"/>
    <property type="match status" value="1"/>
</dbReference>
<dbReference type="PANTHER" id="PTHR34295">
    <property type="entry name" value="BIOTIN TRANSPORTER BIOY"/>
    <property type="match status" value="1"/>
</dbReference>
<evidence type="ECO:0000256" key="9">
    <source>
        <dbReference type="SAM" id="Phobius"/>
    </source>
</evidence>
<dbReference type="STRING" id="442899.SAMN05720591_12221"/>
<evidence type="ECO:0000256" key="5">
    <source>
        <dbReference type="ARBA" id="ARBA00022692"/>
    </source>
</evidence>
<keyword evidence="6 9" id="KW-1133">Transmembrane helix</keyword>
<keyword evidence="3 8" id="KW-0813">Transport</keyword>
<evidence type="ECO:0000256" key="7">
    <source>
        <dbReference type="ARBA" id="ARBA00023136"/>
    </source>
</evidence>
<feature type="transmembrane region" description="Helical" evidence="9">
    <location>
        <begin position="161"/>
        <end position="181"/>
    </location>
</feature>
<evidence type="ECO:0000256" key="4">
    <source>
        <dbReference type="ARBA" id="ARBA00022475"/>
    </source>
</evidence>
<keyword evidence="5 9" id="KW-0812">Transmembrane</keyword>
<dbReference type="InterPro" id="IPR003784">
    <property type="entry name" value="BioY"/>
</dbReference>
<feature type="transmembrane region" description="Helical" evidence="9">
    <location>
        <begin position="7"/>
        <end position="25"/>
    </location>
</feature>
<feature type="transmembrane region" description="Helical" evidence="9">
    <location>
        <begin position="57"/>
        <end position="76"/>
    </location>
</feature>
<keyword evidence="7 8" id="KW-0472">Membrane</keyword>
<proteinExistence type="inferred from homology"/>
<dbReference type="GO" id="GO:0015225">
    <property type="term" value="F:biotin transmembrane transporter activity"/>
    <property type="evidence" value="ECO:0007669"/>
    <property type="project" value="UniProtKB-UniRule"/>
</dbReference>
<keyword evidence="11" id="KW-1185">Reference proteome</keyword>
<sequence>MELKKLTYMSIFVAIMGVLGLLPPIPLAFSPVPLTLQTLGVMLSGSILGYHLGGKYAFMSLIVFLLLVLSGLPLLAGGRGGVGVFVVPSSGYLIGYAFGSYVVGWFAERIKSPSFFRFFIANTLGGVAVVYLFGIPVQAFMMEISLIEASILSLVYLPGDLVKVIIASMIGLKMTGIPLMAKEKTGVTKI</sequence>
<keyword evidence="4 8" id="KW-1003">Cell membrane</keyword>